<dbReference type="EMBL" id="JAOPJF010000097">
    <property type="protein sequence ID" value="KAK1139836.1"/>
    <property type="molecule type" value="Genomic_DNA"/>
</dbReference>
<reference evidence="1 2" key="1">
    <citation type="journal article" date="2023" name="ACS Omega">
        <title>Identification of the Neoaspergillic Acid Biosynthesis Gene Cluster by Establishing an In Vitro CRISPR-Ribonucleoprotein Genetic System in Aspergillus melleus.</title>
        <authorList>
            <person name="Yuan B."/>
            <person name="Grau M.F."/>
            <person name="Murata R.M."/>
            <person name="Torok T."/>
            <person name="Venkateswaran K."/>
            <person name="Stajich J.E."/>
            <person name="Wang C.C.C."/>
        </authorList>
    </citation>
    <scope>NUCLEOTIDE SEQUENCE [LARGE SCALE GENOMIC DNA]</scope>
    <source>
        <strain evidence="1 2">IMV 1140</strain>
    </source>
</reference>
<accession>A0ACC3AQ62</accession>
<keyword evidence="1" id="KW-0378">Hydrolase</keyword>
<dbReference type="EC" id="3.4.19.12" evidence="1"/>
<comment type="caution">
    <text evidence="1">The sequence shown here is derived from an EMBL/GenBank/DDBJ whole genome shotgun (WGS) entry which is preliminary data.</text>
</comment>
<protein>
    <submittedName>
        <fullName evidence="1">Ubiquitin carboxyl-terminal hydrolase isozyme L3</fullName>
        <ecNumber evidence="1">3.4.19.12</ecNumber>
    </submittedName>
</protein>
<keyword evidence="2" id="KW-1185">Reference proteome</keyword>
<sequence length="308" mass="34508">MNSILITGATGKQGGSVVRDLLRRNAPFNILAVTRNAKSSSALQLAQKSPNVTLIEGNLDDPAGIFKAVKAQTSTPVWGVFSVQTANPKNDDERRQGIALIDESIKQGVKFFVYSSVDRGGEERSFDNPTRVPHFIYKHEIEQHLLKRSKEAGADAKMAWTILRPVAFFENFTPDYFGKVFTTAWQMALKGKTLQLVATSDIGFFAGEAFVRPDEFEGKALSLAGDELTFEQMAAVFERLTGRKVPTTFRLPVWVMMAAVKELGYMFEWFHDEGYGADLAEMTRMNPDLKDFGKWLVEESQFETLQRS</sequence>
<organism evidence="1 2">
    <name type="scientific">Aspergillus melleus</name>
    <dbReference type="NCBI Taxonomy" id="138277"/>
    <lineage>
        <taxon>Eukaryota</taxon>
        <taxon>Fungi</taxon>
        <taxon>Dikarya</taxon>
        <taxon>Ascomycota</taxon>
        <taxon>Pezizomycotina</taxon>
        <taxon>Eurotiomycetes</taxon>
        <taxon>Eurotiomycetidae</taxon>
        <taxon>Eurotiales</taxon>
        <taxon>Aspergillaceae</taxon>
        <taxon>Aspergillus</taxon>
        <taxon>Aspergillus subgen. Circumdati</taxon>
    </lineage>
</organism>
<name>A0ACC3AQ62_9EURO</name>
<proteinExistence type="predicted"/>
<evidence type="ECO:0000313" key="2">
    <source>
        <dbReference type="Proteomes" id="UP001177260"/>
    </source>
</evidence>
<dbReference type="Proteomes" id="UP001177260">
    <property type="component" value="Unassembled WGS sequence"/>
</dbReference>
<gene>
    <name evidence="1" type="primary">UCHL3</name>
    <name evidence="1" type="ORF">N8T08_011162</name>
</gene>
<evidence type="ECO:0000313" key="1">
    <source>
        <dbReference type="EMBL" id="KAK1139836.1"/>
    </source>
</evidence>